<sequence>MEKVKNQKHFVLVHGACHGAWCWYKLKPLLESSGHQVTALDMAASGIHMKAIQEVQTLHAYTEPLLDFLAKLPRNEKVILVGHSLGGFNLAVATDQFPEKIAVAVYLTAFMPDTDHRPSFVLDEYNRRTPSEAWLDTQFSPYSTSLQHLTTMLFGQFMLSNKLYQLSPTEDIELAKSLLRPSSFFLNDLSKAKNYSTEGYGSVTRVYVLCDEDKAITEEFQNWMITNYPAQEVIKIEGADHMPMFSKPKELCHYLSMIAQKYA</sequence>
<accession>B9S8M5</accession>
<dbReference type="eggNOG" id="ENOG502QR2J">
    <property type="taxonomic scope" value="Eukaryota"/>
</dbReference>
<comment type="catalytic activity">
    <reaction evidence="6">
        <text>benzaldehyde + hydrogen cyanide = (S)-mandelonitrile</text>
        <dbReference type="Rhea" id="RHEA:77427"/>
        <dbReference type="ChEBI" id="CHEBI:17169"/>
        <dbReference type="ChEBI" id="CHEBI:18407"/>
        <dbReference type="ChEBI" id="CHEBI:36941"/>
    </reaction>
</comment>
<comment type="catalytic activity">
    <reaction evidence="3">
        <text>4-methoxybenzaldehyde + hydrogen cyanide = (2S)-2-hydroxy-2-(4-methoxyphenyl)acetonitrile</text>
        <dbReference type="Rhea" id="RHEA:77447"/>
        <dbReference type="ChEBI" id="CHEBI:18407"/>
        <dbReference type="ChEBI" id="CHEBI:28235"/>
        <dbReference type="ChEBI" id="CHEBI:197328"/>
    </reaction>
</comment>
<evidence type="ECO:0000256" key="5">
    <source>
        <dbReference type="ARBA" id="ARBA00050262"/>
    </source>
</evidence>
<dbReference type="EC" id="4.1.2.47" evidence="17"/>
<evidence type="ECO:0000256" key="19">
    <source>
        <dbReference type="ARBA" id="ARBA00076040"/>
    </source>
</evidence>
<evidence type="ECO:0000313" key="23">
    <source>
        <dbReference type="EMBL" id="EEF40028.1"/>
    </source>
</evidence>
<comment type="catalytic activity">
    <reaction evidence="9">
        <text>a disubstituted aliphatic (S)-hydroxynitrile = a ketone + hydrogen cyanide</text>
        <dbReference type="Rhea" id="RHEA:56592"/>
        <dbReference type="ChEBI" id="CHEBI:17087"/>
        <dbReference type="ChEBI" id="CHEBI:18407"/>
        <dbReference type="ChEBI" id="CHEBI:140597"/>
        <dbReference type="EC" id="4.1.2.47"/>
    </reaction>
</comment>
<evidence type="ECO:0000256" key="11">
    <source>
        <dbReference type="ARBA" id="ARBA00052033"/>
    </source>
</evidence>
<dbReference type="GO" id="GO:0009696">
    <property type="term" value="P:salicylic acid metabolic process"/>
    <property type="evidence" value="ECO:0000318"/>
    <property type="project" value="GO_Central"/>
</dbReference>
<evidence type="ECO:0000256" key="15">
    <source>
        <dbReference type="ARBA" id="ARBA00052826"/>
    </source>
</evidence>
<evidence type="ECO:0000256" key="20">
    <source>
        <dbReference type="ARBA" id="ARBA00078291"/>
    </source>
</evidence>
<dbReference type="InterPro" id="IPR029058">
    <property type="entry name" value="AB_hydrolase_fold"/>
</dbReference>
<evidence type="ECO:0000256" key="1">
    <source>
        <dbReference type="ARBA" id="ARBA00022801"/>
    </source>
</evidence>
<dbReference type="GO" id="GO:0080030">
    <property type="term" value="F:methyl indole-3-acetate esterase activity"/>
    <property type="evidence" value="ECO:0000318"/>
    <property type="project" value="GO_Central"/>
</dbReference>
<comment type="similarity">
    <text evidence="16">Belongs to the AB hydrolase superfamily. Hydroxynitrile lyase family.</text>
</comment>
<evidence type="ECO:0000256" key="18">
    <source>
        <dbReference type="ARBA" id="ARBA00069221"/>
    </source>
</evidence>
<dbReference type="GO" id="GO:0009694">
    <property type="term" value="P:jasmonic acid metabolic process"/>
    <property type="evidence" value="ECO:0000318"/>
    <property type="project" value="GO_Central"/>
</dbReference>
<comment type="catalytic activity">
    <reaction evidence="8">
        <text>butan-2-one + hydrogen cyanide = 2-hydroxy-2-methylbutanenitrile</text>
        <dbReference type="Rhea" id="RHEA:77467"/>
        <dbReference type="ChEBI" id="CHEBI:18407"/>
        <dbReference type="ChEBI" id="CHEBI:28398"/>
        <dbReference type="ChEBI" id="CHEBI:60954"/>
    </reaction>
    <physiologicalReaction direction="right-to-left" evidence="8">
        <dbReference type="Rhea" id="RHEA:77469"/>
    </physiologicalReaction>
</comment>
<dbReference type="ESTHER" id="ricco-b9s8m5">
    <property type="family name" value="Hydroxynitrile_lyase"/>
</dbReference>
<keyword evidence="24" id="KW-1185">Reference proteome</keyword>
<dbReference type="FunFam" id="3.40.50.1820:FF:000051">
    <property type="entry name" value="(S)-hydroxynitrile lyase"/>
    <property type="match status" value="1"/>
</dbReference>
<evidence type="ECO:0000259" key="22">
    <source>
        <dbReference type="Pfam" id="PF12697"/>
    </source>
</evidence>
<organism evidence="23 24">
    <name type="scientific">Ricinus communis</name>
    <name type="common">Castor bean</name>
    <dbReference type="NCBI Taxonomy" id="3988"/>
    <lineage>
        <taxon>Eukaryota</taxon>
        <taxon>Viridiplantae</taxon>
        <taxon>Streptophyta</taxon>
        <taxon>Embryophyta</taxon>
        <taxon>Tracheophyta</taxon>
        <taxon>Spermatophyta</taxon>
        <taxon>Magnoliopsida</taxon>
        <taxon>eudicotyledons</taxon>
        <taxon>Gunneridae</taxon>
        <taxon>Pentapetalae</taxon>
        <taxon>rosids</taxon>
        <taxon>fabids</taxon>
        <taxon>Malpighiales</taxon>
        <taxon>Euphorbiaceae</taxon>
        <taxon>Acalyphoideae</taxon>
        <taxon>Acalypheae</taxon>
        <taxon>Ricinus</taxon>
    </lineage>
</organism>
<dbReference type="GO" id="GO:0052892">
    <property type="term" value="F:aromatic (S)-hydroxynitrile lyase activity"/>
    <property type="evidence" value="ECO:0007669"/>
    <property type="project" value="RHEA"/>
</dbReference>
<dbReference type="Proteomes" id="UP000008311">
    <property type="component" value="Unassembled WGS sequence"/>
</dbReference>
<comment type="catalytic activity">
    <reaction evidence="10">
        <text>acrolein + hydrogen cyanide = (2S)-2-hydroxybut-3-enenitrile</text>
        <dbReference type="Rhea" id="RHEA:77411"/>
        <dbReference type="ChEBI" id="CHEBI:15368"/>
        <dbReference type="ChEBI" id="CHEBI:18407"/>
        <dbReference type="ChEBI" id="CHEBI:197356"/>
    </reaction>
</comment>
<evidence type="ECO:0000256" key="3">
    <source>
        <dbReference type="ARBA" id="ARBA00050104"/>
    </source>
</evidence>
<dbReference type="EMBL" id="EQ973892">
    <property type="protein sequence ID" value="EEF40028.1"/>
    <property type="molecule type" value="Genomic_DNA"/>
</dbReference>
<comment type="catalytic activity">
    <reaction evidence="13">
        <text>2,2-dimethylpropanal + hydrogen cyanide = (2S)-2-hydroxy-3,3-dimethylbutanenitrile</text>
        <dbReference type="Rhea" id="RHEA:77407"/>
        <dbReference type="ChEBI" id="CHEBI:18407"/>
        <dbReference type="ChEBI" id="CHEBI:141557"/>
        <dbReference type="ChEBI" id="CHEBI:197355"/>
    </reaction>
</comment>
<dbReference type="GO" id="GO:0080031">
    <property type="term" value="F:methyl salicylate esterase activity"/>
    <property type="evidence" value="ECO:0000318"/>
    <property type="project" value="GO_Central"/>
</dbReference>
<name>B9S8M5_RICCO</name>
<evidence type="ECO:0000256" key="9">
    <source>
        <dbReference type="ARBA" id="ARBA00051735"/>
    </source>
</evidence>
<feature type="domain" description="AB hydrolase-1" evidence="22">
    <location>
        <begin position="10"/>
        <end position="251"/>
    </location>
</feature>
<dbReference type="SUPFAM" id="SSF53474">
    <property type="entry name" value="alpha/beta-Hydrolases"/>
    <property type="match status" value="1"/>
</dbReference>
<dbReference type="OMA" id="FHEYSEP"/>
<comment type="catalytic activity">
    <reaction evidence="14">
        <text>cyclohexanecarbaldehyde + hydrogen cyanide = (2S)-2-cyclohexyl-2-hydroxyacetonitrile</text>
        <dbReference type="Rhea" id="RHEA:77423"/>
        <dbReference type="ChEBI" id="CHEBI:18407"/>
        <dbReference type="ChEBI" id="CHEBI:197359"/>
        <dbReference type="ChEBI" id="CHEBI:197360"/>
    </reaction>
</comment>
<proteinExistence type="inferred from homology"/>
<comment type="catalytic activity">
    <reaction evidence="7">
        <text>formylthiophene + hydrogen cyanide = (2R)-2-hydroxy-2-(thiophen-2-yl)acetonitrile</text>
        <dbReference type="Rhea" id="RHEA:77455"/>
        <dbReference type="ChEBI" id="CHEBI:18407"/>
        <dbReference type="ChEBI" id="CHEBI:87301"/>
        <dbReference type="ChEBI" id="CHEBI:197332"/>
    </reaction>
</comment>
<evidence type="ECO:0000256" key="8">
    <source>
        <dbReference type="ARBA" id="ARBA00051647"/>
    </source>
</evidence>
<evidence type="ECO:0000256" key="14">
    <source>
        <dbReference type="ARBA" id="ARBA00052609"/>
    </source>
</evidence>
<dbReference type="OrthoDB" id="408373at2759"/>
<evidence type="ECO:0000256" key="6">
    <source>
        <dbReference type="ARBA" id="ARBA00050358"/>
    </source>
</evidence>
<evidence type="ECO:0000256" key="13">
    <source>
        <dbReference type="ARBA" id="ARBA00052600"/>
    </source>
</evidence>
<dbReference type="Pfam" id="PF12697">
    <property type="entry name" value="Abhydrolase_6"/>
    <property type="match status" value="1"/>
</dbReference>
<dbReference type="PANTHER" id="PTHR10992">
    <property type="entry name" value="METHYLESTERASE FAMILY MEMBER"/>
    <property type="match status" value="1"/>
</dbReference>
<evidence type="ECO:0000256" key="10">
    <source>
        <dbReference type="ARBA" id="ARBA00051977"/>
    </source>
</evidence>
<dbReference type="GO" id="GO:0052891">
    <property type="term" value="F:aliphatic (S)-hydroxynitrile lyase activity"/>
    <property type="evidence" value="ECO:0007669"/>
    <property type="project" value="RHEA"/>
</dbReference>
<dbReference type="AlphaFoldDB" id="B9S8M5"/>
<evidence type="ECO:0000256" key="16">
    <source>
        <dbReference type="ARBA" id="ARBA00060885"/>
    </source>
</evidence>
<comment type="catalytic activity">
    <reaction evidence="4">
        <text>a monosubstituted aliphatic (S)-hydroxynitrile = an aldehyde + hydrogen cyanide</text>
        <dbReference type="Rhea" id="RHEA:56588"/>
        <dbReference type="ChEBI" id="CHEBI:17478"/>
        <dbReference type="ChEBI" id="CHEBI:18407"/>
        <dbReference type="ChEBI" id="CHEBI:140596"/>
        <dbReference type="EC" id="4.1.2.47"/>
    </reaction>
</comment>
<evidence type="ECO:0000313" key="24">
    <source>
        <dbReference type="Proteomes" id="UP000008311"/>
    </source>
</evidence>
<gene>
    <name evidence="23" type="ORF">RCOM_0602630</name>
</gene>
<protein>
    <recommendedName>
        <fullName evidence="18">(S)-hydroxynitrile lyase</fullName>
        <ecNumber evidence="17">4.1.2.47</ecNumber>
    </recommendedName>
    <alternativeName>
        <fullName evidence="19">2-hydroxy-2-methylpropanenitrile lyase</fullName>
    </alternativeName>
    <alternativeName>
        <fullName evidence="20">Acetone cyanohydrin lyase</fullName>
    </alternativeName>
    <alternativeName>
        <fullName evidence="21">Hydroxynitrile lyase</fullName>
    </alternativeName>
</protein>
<dbReference type="Gene3D" id="3.40.50.1820">
    <property type="entry name" value="alpha/beta hydrolase"/>
    <property type="match status" value="1"/>
</dbReference>
<evidence type="ECO:0000256" key="12">
    <source>
        <dbReference type="ARBA" id="ARBA00052511"/>
    </source>
</evidence>
<keyword evidence="2" id="KW-0456">Lyase</keyword>
<comment type="catalytic activity">
    <reaction evidence="15">
        <text>an aromatic (S)-hydroxynitrile = an aromatic aldehyde + hydrogen cyanide</text>
        <dbReference type="Rhea" id="RHEA:54660"/>
        <dbReference type="ChEBI" id="CHEBI:18407"/>
        <dbReference type="ChEBI" id="CHEBI:33855"/>
        <dbReference type="ChEBI" id="CHEBI:138306"/>
        <dbReference type="EC" id="4.1.2.47"/>
    </reaction>
</comment>
<dbReference type="InParanoid" id="B9S8M5"/>
<evidence type="ECO:0000256" key="17">
    <source>
        <dbReference type="ARBA" id="ARBA00066572"/>
    </source>
</evidence>
<dbReference type="PANTHER" id="PTHR10992:SF1083">
    <property type="entry name" value="METHYLESTERASE 1"/>
    <property type="match status" value="1"/>
</dbReference>
<evidence type="ECO:0000256" key="4">
    <source>
        <dbReference type="ARBA" id="ARBA00050241"/>
    </source>
</evidence>
<evidence type="ECO:0000256" key="21">
    <source>
        <dbReference type="ARBA" id="ARBA00079794"/>
    </source>
</evidence>
<dbReference type="InterPro" id="IPR000073">
    <property type="entry name" value="AB_hydrolase_1"/>
</dbReference>
<dbReference type="GO" id="GO:0080032">
    <property type="term" value="F:methyl jasmonate esterase activity"/>
    <property type="evidence" value="ECO:0000318"/>
    <property type="project" value="GO_Central"/>
</dbReference>
<reference evidence="24" key="1">
    <citation type="journal article" date="2010" name="Nat. Biotechnol.">
        <title>Draft genome sequence of the oilseed species Ricinus communis.</title>
        <authorList>
            <person name="Chan A.P."/>
            <person name="Crabtree J."/>
            <person name="Zhao Q."/>
            <person name="Lorenzi H."/>
            <person name="Orvis J."/>
            <person name="Puiu D."/>
            <person name="Melake-Berhan A."/>
            <person name="Jones K.M."/>
            <person name="Redman J."/>
            <person name="Chen G."/>
            <person name="Cahoon E.B."/>
            <person name="Gedil M."/>
            <person name="Stanke M."/>
            <person name="Haas B.J."/>
            <person name="Wortman J.R."/>
            <person name="Fraser-Liggett C.M."/>
            <person name="Ravel J."/>
            <person name="Rabinowicz P.D."/>
        </authorList>
    </citation>
    <scope>NUCLEOTIDE SEQUENCE [LARGE SCALE GENOMIC DNA]</scope>
    <source>
        <strain evidence="24">cv. Hale</strain>
    </source>
</reference>
<evidence type="ECO:0000256" key="2">
    <source>
        <dbReference type="ARBA" id="ARBA00023239"/>
    </source>
</evidence>
<dbReference type="FunCoup" id="B9S8M5">
    <property type="interactions" value="181"/>
</dbReference>
<evidence type="ECO:0000256" key="7">
    <source>
        <dbReference type="ARBA" id="ARBA00050608"/>
    </source>
</evidence>
<keyword evidence="1 23" id="KW-0378">Hydrolase</keyword>
<dbReference type="KEGG" id="rcu:8267260"/>
<comment type="catalytic activity">
    <reaction evidence="11">
        <text>2-methylpropanal + hydrogen cyanide = (2S)-2-hydroxy-3-methylbutanenitrile</text>
        <dbReference type="Rhea" id="RHEA:77403"/>
        <dbReference type="ChEBI" id="CHEBI:18407"/>
        <dbReference type="ChEBI" id="CHEBI:48943"/>
        <dbReference type="ChEBI" id="CHEBI:197354"/>
    </reaction>
</comment>
<comment type="catalytic activity">
    <reaction evidence="5">
        <text>2-hydroxy-2-methylpropanenitrile = acetone + hydrogen cyanide</text>
        <dbReference type="Rhea" id="RHEA:11932"/>
        <dbReference type="ChEBI" id="CHEBI:15347"/>
        <dbReference type="ChEBI" id="CHEBI:15348"/>
        <dbReference type="ChEBI" id="CHEBI:18407"/>
    </reaction>
    <physiologicalReaction direction="left-to-right" evidence="5">
        <dbReference type="Rhea" id="RHEA:11933"/>
    </physiologicalReaction>
</comment>
<comment type="catalytic activity">
    <reaction evidence="12">
        <text>3-formylthiophene + hydrogen cyanide = (2S)-2-hydroxy-2-(thiophen-3-yl)acetonitrile</text>
        <dbReference type="Rhea" id="RHEA:77459"/>
        <dbReference type="ChEBI" id="CHEBI:18407"/>
        <dbReference type="ChEBI" id="CHEBI:87611"/>
        <dbReference type="ChEBI" id="CHEBI:197333"/>
    </reaction>
</comment>
<dbReference type="InterPro" id="IPR045889">
    <property type="entry name" value="MES/HNL"/>
</dbReference>